<evidence type="ECO:0000313" key="4">
    <source>
        <dbReference type="Proteomes" id="UP000216913"/>
    </source>
</evidence>
<accession>A0A261TVP2</accession>
<name>A0A261TVP2_9BORD</name>
<dbReference type="PANTHER" id="PTHR37089">
    <property type="entry name" value="PROTEIN U-RELATED"/>
    <property type="match status" value="1"/>
</dbReference>
<evidence type="ECO:0000256" key="1">
    <source>
        <dbReference type="SAM" id="SignalP"/>
    </source>
</evidence>
<dbReference type="InterPro" id="IPR053167">
    <property type="entry name" value="Spore_coat_component"/>
</dbReference>
<dbReference type="AlphaFoldDB" id="A0A261TVP2"/>
<evidence type="ECO:0000259" key="2">
    <source>
        <dbReference type="Pfam" id="PF05229"/>
    </source>
</evidence>
<feature type="signal peptide" evidence="1">
    <location>
        <begin position="1"/>
        <end position="46"/>
    </location>
</feature>
<proteinExistence type="predicted"/>
<dbReference type="Pfam" id="PF05229">
    <property type="entry name" value="SCPU"/>
    <property type="match status" value="2"/>
</dbReference>
<reference evidence="3 4" key="1">
    <citation type="submission" date="2017-05" db="EMBL/GenBank/DDBJ databases">
        <title>Complete and WGS of Bordetella genogroups.</title>
        <authorList>
            <person name="Spilker T."/>
            <person name="LiPuma J."/>
        </authorList>
    </citation>
    <scope>NUCLEOTIDE SEQUENCE [LARGE SCALE GENOMIC DNA]</scope>
    <source>
        <strain evidence="3 4">AU10456</strain>
    </source>
</reference>
<dbReference type="Proteomes" id="UP000216913">
    <property type="component" value="Unassembled WGS sequence"/>
</dbReference>
<feature type="domain" description="Spore coat protein U/FanG" evidence="2">
    <location>
        <begin position="44"/>
        <end position="172"/>
    </location>
</feature>
<feature type="domain" description="Spore coat protein U/FanG" evidence="2">
    <location>
        <begin position="211"/>
        <end position="348"/>
    </location>
</feature>
<organism evidence="3 4">
    <name type="scientific">Bordetella genomosp. 5</name>
    <dbReference type="NCBI Taxonomy" id="1395608"/>
    <lineage>
        <taxon>Bacteria</taxon>
        <taxon>Pseudomonadati</taxon>
        <taxon>Pseudomonadota</taxon>
        <taxon>Betaproteobacteria</taxon>
        <taxon>Burkholderiales</taxon>
        <taxon>Alcaligenaceae</taxon>
        <taxon>Bordetella</taxon>
    </lineage>
</organism>
<dbReference type="InterPro" id="IPR007893">
    <property type="entry name" value="Spore_coat_U/FanG"/>
</dbReference>
<sequence length="351" mass="36658">MPEGGAVSHALPMTARSARAAASLQRALLLALLALVACLFSPRAQADTCTASMTPITFPAVNPILGAAVAGQGTLTVSCDFTSALAIGALVCVNLGAGANGQQDPRLMSNAGSAVRLQYRLSQNSNMSPVWGTVTSGQPIQLTFIRPLLGGQPPAQSVTIYGQVLPNQFTVPTVNNATTTYTEAFSGNATLNYLFYTVTLANCSSVPLVRTVPFTVSAPVTNNCTISTSQNMVFDGAGTRSLLNSPIDASATLAVRCTNNDAYRIRLDGGRYGTVAQRYMQRTGGTQRIPYALYTNSTRTTLWGDGTGGTNFFTATGTGNIQTVTVYGRVPAQPAPVPGSYSDTVTATIEF</sequence>
<feature type="chain" id="PRO_5013238178" description="Spore coat protein U/FanG domain-containing protein" evidence="1">
    <location>
        <begin position="47"/>
        <end position="351"/>
    </location>
</feature>
<gene>
    <name evidence="3" type="ORF">CAL25_07165</name>
</gene>
<dbReference type="EMBL" id="NEVP01000004">
    <property type="protein sequence ID" value="OZI53736.1"/>
    <property type="molecule type" value="Genomic_DNA"/>
</dbReference>
<keyword evidence="4" id="KW-1185">Reference proteome</keyword>
<dbReference type="PANTHER" id="PTHR37089:SF4">
    <property type="entry name" value="EXPORTED PROTEIN"/>
    <property type="match status" value="1"/>
</dbReference>
<comment type="caution">
    <text evidence="3">The sequence shown here is derived from an EMBL/GenBank/DDBJ whole genome shotgun (WGS) entry which is preliminary data.</text>
</comment>
<evidence type="ECO:0000313" key="3">
    <source>
        <dbReference type="EMBL" id="OZI53736.1"/>
    </source>
</evidence>
<dbReference type="SMART" id="SM00972">
    <property type="entry name" value="SCPU"/>
    <property type="match status" value="2"/>
</dbReference>
<keyword evidence="1" id="KW-0732">Signal</keyword>
<protein>
    <recommendedName>
        <fullName evidence="2">Spore coat protein U/FanG domain-containing protein</fullName>
    </recommendedName>
</protein>